<protein>
    <submittedName>
        <fullName evidence="1">Uncharacterized protein</fullName>
    </submittedName>
</protein>
<organism evidence="1 2">
    <name type="scientific">Pseudarcicella hirudinis</name>
    <dbReference type="NCBI Taxonomy" id="1079859"/>
    <lineage>
        <taxon>Bacteria</taxon>
        <taxon>Pseudomonadati</taxon>
        <taxon>Bacteroidota</taxon>
        <taxon>Cytophagia</taxon>
        <taxon>Cytophagales</taxon>
        <taxon>Flectobacillaceae</taxon>
        <taxon>Pseudarcicella</taxon>
    </lineage>
</organism>
<name>A0A1I5MCX4_9BACT</name>
<keyword evidence="2" id="KW-1185">Reference proteome</keyword>
<dbReference type="EMBL" id="FOXH01000001">
    <property type="protein sequence ID" value="SFP07370.1"/>
    <property type="molecule type" value="Genomic_DNA"/>
</dbReference>
<dbReference type="AlphaFoldDB" id="A0A1I5MCX4"/>
<evidence type="ECO:0000313" key="1">
    <source>
        <dbReference type="EMBL" id="SFP07370.1"/>
    </source>
</evidence>
<gene>
    <name evidence="1" type="ORF">SAMN04515674_101245</name>
</gene>
<accession>A0A1I5MCX4</accession>
<evidence type="ECO:0000313" key="2">
    <source>
        <dbReference type="Proteomes" id="UP000199306"/>
    </source>
</evidence>
<sequence length="147" mass="16952">MILSEHSAFPRLTSELFPFSVKCLSFRFSVSTWNRKTEPGFNRSHLIIKVGIMYFSSEMAFLCTEDYISKQRISLKRKKALICLDQSLFSLIYRITSFVISEKDLADSRFDEESEHCVAASSKDKTAFFVTKTDQVLCGKVPAECWY</sequence>
<dbReference type="STRING" id="1079859.SAMN04515674_101245"/>
<dbReference type="Proteomes" id="UP000199306">
    <property type="component" value="Unassembled WGS sequence"/>
</dbReference>
<reference evidence="1 2" key="1">
    <citation type="submission" date="2016-10" db="EMBL/GenBank/DDBJ databases">
        <authorList>
            <person name="de Groot N.N."/>
        </authorList>
    </citation>
    <scope>NUCLEOTIDE SEQUENCE [LARGE SCALE GENOMIC DNA]</scope>
    <source>
        <strain evidence="2">E92,LMG 26720,CCM 7988</strain>
    </source>
</reference>
<proteinExistence type="predicted"/>